<name>A0A250F9H5_9FLAO</name>
<reference evidence="2" key="1">
    <citation type="submission" date="2017-06" db="EMBL/GenBank/DDBJ databases">
        <title>Capnocytophaga spp. assemblies.</title>
        <authorList>
            <person name="Gulvik C.A."/>
        </authorList>
    </citation>
    <scope>NUCLEOTIDE SEQUENCE [LARGE SCALE GENOMIC DNA]</scope>
    <source>
        <strain evidence="2">H6253</strain>
    </source>
</reference>
<proteinExistence type="predicted"/>
<keyword evidence="2" id="KW-1185">Reference proteome</keyword>
<evidence type="ECO:0000313" key="2">
    <source>
        <dbReference type="Proteomes" id="UP000217276"/>
    </source>
</evidence>
<evidence type="ECO:0000313" key="1">
    <source>
        <dbReference type="EMBL" id="ATA81771.1"/>
    </source>
</evidence>
<dbReference type="EMBL" id="CP022384">
    <property type="protein sequence ID" value="ATA81771.1"/>
    <property type="molecule type" value="Genomic_DNA"/>
</dbReference>
<sequence>MDTLIVESQKKAISPILGATEKISKGALKAIKEGLAEEKEGIFIPHDEVMREAKRIINQWELKMLN</sequence>
<organism evidence="1 2">
    <name type="scientific">Capnocytophaga leadbetteri</name>
    <dbReference type="NCBI Taxonomy" id="327575"/>
    <lineage>
        <taxon>Bacteria</taxon>
        <taxon>Pseudomonadati</taxon>
        <taxon>Bacteroidota</taxon>
        <taxon>Flavobacteriia</taxon>
        <taxon>Flavobacteriales</taxon>
        <taxon>Flavobacteriaceae</taxon>
        <taxon>Capnocytophaga</taxon>
    </lineage>
</organism>
<protein>
    <submittedName>
        <fullName evidence="1">Antitoxin</fullName>
    </submittedName>
</protein>
<dbReference type="Proteomes" id="UP000217276">
    <property type="component" value="Chromosome"/>
</dbReference>
<dbReference type="KEGG" id="clk:CGC53_05110"/>
<gene>
    <name evidence="1" type="ORF">CGC53_05110</name>
</gene>
<accession>A0A250F9H5</accession>
<dbReference type="AlphaFoldDB" id="A0A250F9H5"/>
<dbReference type="RefSeq" id="WP_095913808.1">
    <property type="nucleotide sequence ID" value="NZ_CAUUPF010000013.1"/>
</dbReference>